<accession>A0A7U8K5Y4</accession>
<dbReference type="InterPro" id="IPR000524">
    <property type="entry name" value="Tscrpt_reg_HTH_GntR"/>
</dbReference>
<dbReference type="Proteomes" id="UP000005727">
    <property type="component" value="Unassembled WGS sequence"/>
</dbReference>
<organism evidence="5 6">
    <name type="scientific">Brucella neotomae 5K33</name>
    <dbReference type="NCBI Taxonomy" id="520456"/>
    <lineage>
        <taxon>Bacteria</taxon>
        <taxon>Pseudomonadati</taxon>
        <taxon>Pseudomonadota</taxon>
        <taxon>Alphaproteobacteria</taxon>
        <taxon>Hyphomicrobiales</taxon>
        <taxon>Brucellaceae</taxon>
        <taxon>Brucella/Ochrobactrum group</taxon>
        <taxon>Brucella</taxon>
    </lineage>
</organism>
<dbReference type="Pfam" id="PF00392">
    <property type="entry name" value="GntR"/>
    <property type="match status" value="1"/>
</dbReference>
<protein>
    <submittedName>
        <fullName evidence="5">Transcriptional regulator</fullName>
    </submittedName>
</protein>
<dbReference type="InterPro" id="IPR011711">
    <property type="entry name" value="GntR_C"/>
</dbReference>
<dbReference type="AlphaFoldDB" id="A0A7U8K5Y4"/>
<dbReference type="PROSITE" id="PS50949">
    <property type="entry name" value="HTH_GNTR"/>
    <property type="match status" value="1"/>
</dbReference>
<dbReference type="SUPFAM" id="SSF48008">
    <property type="entry name" value="GntR ligand-binding domain-like"/>
    <property type="match status" value="1"/>
</dbReference>
<gene>
    <name evidence="5" type="ORF">BANG_01896</name>
</gene>
<dbReference type="InterPro" id="IPR008920">
    <property type="entry name" value="TF_FadR/GntR_C"/>
</dbReference>
<evidence type="ECO:0000313" key="5">
    <source>
        <dbReference type="EMBL" id="EEY02165.1"/>
    </source>
</evidence>
<dbReference type="Pfam" id="PF07729">
    <property type="entry name" value="FCD"/>
    <property type="match status" value="1"/>
</dbReference>
<evidence type="ECO:0000259" key="4">
    <source>
        <dbReference type="PROSITE" id="PS50949"/>
    </source>
</evidence>
<reference evidence="5 6" key="1">
    <citation type="submission" date="2009-01" db="EMBL/GenBank/DDBJ databases">
        <title>The Genome Sequence of Brucella neotomae 5K33.</title>
        <authorList>
            <consortium name="The Broad Institute Genome Sequencing Platform"/>
            <person name="Ward D."/>
            <person name="Young S.K."/>
            <person name="Kodira C.D."/>
            <person name="Zeng Q."/>
            <person name="Koehrsen M."/>
            <person name="Alvarado L."/>
            <person name="Berlin A."/>
            <person name="Borenstein D."/>
            <person name="Chen Z."/>
            <person name="Engels R."/>
            <person name="Freedman E."/>
            <person name="Gellesch M."/>
            <person name="Goldberg J."/>
            <person name="Griggs A."/>
            <person name="Gujja S."/>
            <person name="Heiman D."/>
            <person name="Hepburn T."/>
            <person name="Howarth C."/>
            <person name="Jen D."/>
            <person name="Larson L."/>
            <person name="Lewis B."/>
            <person name="Mehta T."/>
            <person name="Park D."/>
            <person name="Pearson M."/>
            <person name="Roberts A."/>
            <person name="Saif S."/>
            <person name="Shea T."/>
            <person name="Shenoy N."/>
            <person name="Sisk P."/>
            <person name="Stolte C."/>
            <person name="Sykes S."/>
            <person name="Walk T."/>
            <person name="White J."/>
            <person name="Yandava C."/>
            <person name="Whatmore A.M."/>
            <person name="Perrett L.L."/>
            <person name="O'Callaghan D."/>
            <person name="Nusbaum C."/>
            <person name="Galagan J."/>
            <person name="Birren B."/>
        </authorList>
    </citation>
    <scope>NUCLEOTIDE SEQUENCE [LARGE SCALE GENOMIC DNA]</scope>
    <source>
        <strain evidence="5 6">5K33</strain>
    </source>
</reference>
<keyword evidence="2" id="KW-0238">DNA-binding</keyword>
<dbReference type="Gene3D" id="1.20.120.530">
    <property type="entry name" value="GntR ligand-binding domain-like"/>
    <property type="match status" value="1"/>
</dbReference>
<dbReference type="PANTHER" id="PTHR43537:SF39">
    <property type="entry name" value="HTH-TYPE TRANSCRIPTIONAL REGULATOR MCBR"/>
    <property type="match status" value="1"/>
</dbReference>
<dbReference type="SUPFAM" id="SSF46785">
    <property type="entry name" value="Winged helix' DNA-binding domain"/>
    <property type="match status" value="1"/>
</dbReference>
<keyword evidence="1" id="KW-0805">Transcription regulation</keyword>
<dbReference type="EMBL" id="EQ999575">
    <property type="protein sequence ID" value="EEY02165.1"/>
    <property type="molecule type" value="Genomic_DNA"/>
</dbReference>
<evidence type="ECO:0000313" key="6">
    <source>
        <dbReference type="Proteomes" id="UP000005727"/>
    </source>
</evidence>
<dbReference type="InterPro" id="IPR036390">
    <property type="entry name" value="WH_DNA-bd_sf"/>
</dbReference>
<keyword evidence="3" id="KW-0804">Transcription</keyword>
<dbReference type="InterPro" id="IPR036388">
    <property type="entry name" value="WH-like_DNA-bd_sf"/>
</dbReference>
<evidence type="ECO:0000256" key="1">
    <source>
        <dbReference type="ARBA" id="ARBA00023015"/>
    </source>
</evidence>
<dbReference type="GO" id="GO:0003700">
    <property type="term" value="F:DNA-binding transcription factor activity"/>
    <property type="evidence" value="ECO:0007669"/>
    <property type="project" value="InterPro"/>
</dbReference>
<dbReference type="Gene3D" id="1.10.10.10">
    <property type="entry name" value="Winged helix-like DNA-binding domain superfamily/Winged helix DNA-binding domain"/>
    <property type="match status" value="1"/>
</dbReference>
<keyword evidence="6" id="KW-1185">Reference proteome</keyword>
<dbReference type="SMART" id="SM00345">
    <property type="entry name" value="HTH_GNTR"/>
    <property type="match status" value="1"/>
</dbReference>
<evidence type="ECO:0000256" key="3">
    <source>
        <dbReference type="ARBA" id="ARBA00023163"/>
    </source>
</evidence>
<feature type="domain" description="HTH gntR-type" evidence="4">
    <location>
        <begin position="31"/>
        <end position="98"/>
    </location>
</feature>
<name>A0A7U8K5Y4_BRUNE</name>
<dbReference type="GO" id="GO:0003677">
    <property type="term" value="F:DNA binding"/>
    <property type="evidence" value="ECO:0007669"/>
    <property type="project" value="UniProtKB-KW"/>
</dbReference>
<dbReference type="PANTHER" id="PTHR43537">
    <property type="entry name" value="TRANSCRIPTIONAL REGULATOR, GNTR FAMILY"/>
    <property type="match status" value="1"/>
</dbReference>
<proteinExistence type="predicted"/>
<dbReference type="SMART" id="SM00895">
    <property type="entry name" value="FCD"/>
    <property type="match status" value="1"/>
</dbReference>
<sequence>MLGASFMNVIKALDALQQEKSDGSPAAEVGEVLSNAVYTTLKSQLMQAQLLPLQRLKVREVAKVLGTSETPVREALIQLSREGAIEIKPRYYIRVRRLSAAEYEEIRAIRLELEPMAAERALPHITPDVIDQLEEIHRRLIASEQSANWPEALQTNFDFHFKLYRLSGMQHLLDMLEALWMRTGPILSELYPHAMPAYAGPHQHEVVLNALRERDSYALRMAIRMDLIEGGAALIRHLKSATG</sequence>
<evidence type="ECO:0000256" key="2">
    <source>
        <dbReference type="ARBA" id="ARBA00023125"/>
    </source>
</evidence>